<feature type="domain" description="Adenylosuccinate lyase PurB C-terminal" evidence="11">
    <location>
        <begin position="432"/>
        <end position="548"/>
    </location>
</feature>
<comment type="catalytic activity">
    <reaction evidence="9">
        <text>N(6)-(1,2-dicarboxyethyl)-AMP = fumarate + AMP</text>
        <dbReference type="Rhea" id="RHEA:16853"/>
        <dbReference type="ChEBI" id="CHEBI:29806"/>
        <dbReference type="ChEBI" id="CHEBI:57567"/>
        <dbReference type="ChEBI" id="CHEBI:456215"/>
        <dbReference type="EC" id="4.3.2.2"/>
    </reaction>
</comment>
<dbReference type="UniPathway" id="UPA00075">
    <property type="reaction ID" value="UER00336"/>
</dbReference>
<comment type="pathway">
    <text evidence="1 9">Purine metabolism; IMP biosynthesis via de novo pathway; 5-amino-1-(5-phospho-D-ribosyl)imidazole-4-carboxamide from 5-amino-1-(5-phospho-D-ribosyl)imidazole-4-carboxylate: step 2/2.</text>
</comment>
<dbReference type="Gene3D" id="1.20.200.10">
    <property type="entry name" value="Fumarase/aspartase (Central domain)"/>
    <property type="match status" value="1"/>
</dbReference>
<evidence type="ECO:0000313" key="12">
    <source>
        <dbReference type="EMBL" id="KAF5218715.1"/>
    </source>
</evidence>
<evidence type="ECO:0000256" key="2">
    <source>
        <dbReference type="ARBA" id="ARBA00004734"/>
    </source>
</evidence>
<dbReference type="SUPFAM" id="SSF48557">
    <property type="entry name" value="L-aspartase-like"/>
    <property type="match status" value="1"/>
</dbReference>
<name>A0A7J6XWW3_TRYCR</name>
<feature type="domain" description="Fumarate lyase N-terminal" evidence="10">
    <location>
        <begin position="114"/>
        <end position="413"/>
    </location>
</feature>
<proteinExistence type="inferred from homology"/>
<comment type="similarity">
    <text evidence="3 9">Belongs to the lyase 1 family. Adenylosuccinate lyase subfamily.</text>
</comment>
<organism evidence="12 13">
    <name type="scientific">Trypanosoma cruzi</name>
    <dbReference type="NCBI Taxonomy" id="5693"/>
    <lineage>
        <taxon>Eukaryota</taxon>
        <taxon>Discoba</taxon>
        <taxon>Euglenozoa</taxon>
        <taxon>Kinetoplastea</taxon>
        <taxon>Metakinetoplastina</taxon>
        <taxon>Trypanosomatida</taxon>
        <taxon>Trypanosomatidae</taxon>
        <taxon>Trypanosoma</taxon>
        <taxon>Schizotrypanum</taxon>
    </lineage>
</organism>
<dbReference type="EMBL" id="JABDHM010000088">
    <property type="protein sequence ID" value="KAF5218715.1"/>
    <property type="molecule type" value="Genomic_DNA"/>
</dbReference>
<evidence type="ECO:0000256" key="6">
    <source>
        <dbReference type="ARBA" id="ARBA00022755"/>
    </source>
</evidence>
<dbReference type="InterPro" id="IPR000362">
    <property type="entry name" value="Fumarate_lyase_fam"/>
</dbReference>
<keyword evidence="7 9" id="KW-0456">Lyase</keyword>
<comment type="caution">
    <text evidence="12">The sequence shown here is derived from an EMBL/GenBank/DDBJ whole genome shotgun (WGS) entry which is preliminary data.</text>
</comment>
<evidence type="ECO:0000256" key="3">
    <source>
        <dbReference type="ARBA" id="ARBA00008273"/>
    </source>
</evidence>
<comment type="pathway">
    <text evidence="2 9">Purine metabolism; AMP biosynthesis via de novo pathway; AMP from IMP: step 2/2.</text>
</comment>
<dbReference type="Gene3D" id="1.10.40.30">
    <property type="entry name" value="Fumarase/aspartase (C-terminal domain)"/>
    <property type="match status" value="1"/>
</dbReference>
<evidence type="ECO:0000256" key="1">
    <source>
        <dbReference type="ARBA" id="ARBA00004706"/>
    </source>
</evidence>
<dbReference type="Pfam" id="PF00206">
    <property type="entry name" value="Lyase_1"/>
    <property type="match status" value="1"/>
</dbReference>
<dbReference type="GO" id="GO:0044208">
    <property type="term" value="P:'de novo' AMP biosynthetic process"/>
    <property type="evidence" value="ECO:0007669"/>
    <property type="project" value="UniProtKB-UniPathway"/>
</dbReference>
<evidence type="ECO:0000259" key="11">
    <source>
        <dbReference type="Pfam" id="PF08328"/>
    </source>
</evidence>
<dbReference type="InterPro" id="IPR020557">
    <property type="entry name" value="Fumarate_lyase_CS"/>
</dbReference>
<dbReference type="UniPathway" id="UPA00074">
    <property type="reaction ID" value="UER00132"/>
</dbReference>
<sequence length="555" mass="63121">MNHFFYWCVGLGSTLTEVCVCVCVLGTLSQTVTPHCCNFFFFCKNRGQGVLRALILWSVGSSSATYKGLSNCNKREVIESPFFFFFFFLRKEDMSSSVDYTQDTPLFALSPVDGRYRSTTAPLRAYFSEYAFFKYRVRVEVEYFIALCKEVPAIVPLRNVTDAQLQQLREIAVNRFSLADAEEIKKKERVTNHDIKAVEYFLKERMASNGLAHVSEFVHFGLTSQDVNNTAIPMMLRDAIKATYIPGLDDVLKTLEGKLGEWDMPMIARTHGQPASPTNLAKEFMVWIERLQEQRRQLIEIPTCGKFGGATGNFNAHLVAYPSVNWRSFGDLFLSKYLNLKRQQYTTQIEHYDNLAALCDVCARLHVILIDLCRDVWQYISMGFFQQKTKAGEVGSSAMPHKVNPIDFENAEGNLLTSNALLNFFSAKLPISRLQRDLTDSTVLRNLGVPIAHACVAFASIVRGIEKLLVHRETIERDLSANWAVVAEGIQTVLRRECYPKPYEALKELTRGNREVTMETVHEFINGLTGISEELRSELLRITPFSYLGYVRTHV</sequence>
<evidence type="ECO:0000256" key="8">
    <source>
        <dbReference type="ARBA" id="ARBA00030717"/>
    </source>
</evidence>
<dbReference type="InterPro" id="IPR047136">
    <property type="entry name" value="PurB_bact"/>
</dbReference>
<dbReference type="NCBIfam" id="TIGR00928">
    <property type="entry name" value="purB"/>
    <property type="match status" value="1"/>
</dbReference>
<reference evidence="12 13" key="1">
    <citation type="journal article" date="2019" name="Genome Biol. Evol.">
        <title>Nanopore Sequencing Significantly Improves Genome Assembly of the Protozoan Parasite Trypanosoma cruzi.</title>
        <authorList>
            <person name="Diaz-Viraque F."/>
            <person name="Pita S."/>
            <person name="Greif G."/>
            <person name="de Souza R.C.M."/>
            <person name="Iraola G."/>
            <person name="Robello C."/>
        </authorList>
    </citation>
    <scope>NUCLEOTIDE SEQUENCE [LARGE SCALE GENOMIC DNA]</scope>
    <source>
        <strain evidence="12 13">Berenice</strain>
    </source>
</reference>
<dbReference type="PANTHER" id="PTHR43411:SF1">
    <property type="entry name" value="ADENYLOSUCCINATE LYASE"/>
    <property type="match status" value="1"/>
</dbReference>
<dbReference type="PANTHER" id="PTHR43411">
    <property type="entry name" value="ADENYLOSUCCINATE LYASE"/>
    <property type="match status" value="1"/>
</dbReference>
<evidence type="ECO:0000256" key="4">
    <source>
        <dbReference type="ARBA" id="ARBA00012339"/>
    </source>
</evidence>
<evidence type="ECO:0000256" key="9">
    <source>
        <dbReference type="RuleBase" id="RU361172"/>
    </source>
</evidence>
<protein>
    <recommendedName>
        <fullName evidence="5 9">Adenylosuccinate lyase</fullName>
        <shortName evidence="9">ASL</shortName>
        <ecNumber evidence="4 9">4.3.2.2</ecNumber>
    </recommendedName>
    <alternativeName>
        <fullName evidence="8 9">Adenylosuccinase</fullName>
    </alternativeName>
</protein>
<evidence type="ECO:0000256" key="5">
    <source>
        <dbReference type="ARBA" id="ARBA00017058"/>
    </source>
</evidence>
<evidence type="ECO:0000259" key="10">
    <source>
        <dbReference type="Pfam" id="PF00206"/>
    </source>
</evidence>
<dbReference type="AlphaFoldDB" id="A0A7J6XWW3"/>
<dbReference type="VEuPathDB" id="TriTrypDB:BCY84_20037"/>
<dbReference type="EC" id="4.3.2.2" evidence="4 9"/>
<dbReference type="PROSITE" id="PS00163">
    <property type="entry name" value="FUMARATE_LYASES"/>
    <property type="match status" value="1"/>
</dbReference>
<dbReference type="GO" id="GO:0004018">
    <property type="term" value="F:N6-(1,2-dicarboxyethyl)AMP AMP-lyase (fumarate-forming) activity"/>
    <property type="evidence" value="ECO:0007669"/>
    <property type="project" value="InterPro"/>
</dbReference>
<dbReference type="InterPro" id="IPR022761">
    <property type="entry name" value="Fumarate_lyase_N"/>
</dbReference>
<dbReference type="GO" id="GO:0006189">
    <property type="term" value="P:'de novo' IMP biosynthetic process"/>
    <property type="evidence" value="ECO:0007669"/>
    <property type="project" value="UniProtKB-UniPathway"/>
</dbReference>
<dbReference type="InterPro" id="IPR004769">
    <property type="entry name" value="Pur_lyase"/>
</dbReference>
<comment type="catalytic activity">
    <reaction evidence="9">
        <text>(2S)-2-[5-amino-1-(5-phospho-beta-D-ribosyl)imidazole-4-carboxamido]succinate = 5-amino-1-(5-phospho-beta-D-ribosyl)imidazole-4-carboxamide + fumarate</text>
        <dbReference type="Rhea" id="RHEA:23920"/>
        <dbReference type="ChEBI" id="CHEBI:29806"/>
        <dbReference type="ChEBI" id="CHEBI:58443"/>
        <dbReference type="ChEBI" id="CHEBI:58475"/>
        <dbReference type="EC" id="4.3.2.2"/>
    </reaction>
</comment>
<dbReference type="NCBIfam" id="NF006764">
    <property type="entry name" value="PRK09285.1"/>
    <property type="match status" value="1"/>
</dbReference>
<dbReference type="CDD" id="cd01598">
    <property type="entry name" value="PurB"/>
    <property type="match status" value="1"/>
</dbReference>
<gene>
    <name evidence="12" type="ORF">ECC02_008351</name>
</gene>
<dbReference type="Proteomes" id="UP000583944">
    <property type="component" value="Unassembled WGS sequence"/>
</dbReference>
<dbReference type="InterPro" id="IPR024083">
    <property type="entry name" value="Fumarase/histidase_N"/>
</dbReference>
<dbReference type="InterPro" id="IPR013539">
    <property type="entry name" value="PurB_C"/>
</dbReference>
<keyword evidence="6 9" id="KW-0658">Purine biosynthesis</keyword>
<accession>A0A7J6XWW3</accession>
<evidence type="ECO:0000256" key="7">
    <source>
        <dbReference type="ARBA" id="ARBA00023239"/>
    </source>
</evidence>
<dbReference type="FunFam" id="1.10.40.30:FF:000011">
    <property type="entry name" value="Adenylosuccinate lyase"/>
    <property type="match status" value="1"/>
</dbReference>
<dbReference type="InterPro" id="IPR008948">
    <property type="entry name" value="L-Aspartase-like"/>
</dbReference>
<dbReference type="Gene3D" id="1.10.275.10">
    <property type="entry name" value="Fumarase/aspartase (N-terminal domain)"/>
    <property type="match status" value="1"/>
</dbReference>
<dbReference type="VEuPathDB" id="TriTrypDB:ECC02_008351"/>
<dbReference type="PRINTS" id="PR00149">
    <property type="entry name" value="FUMRATELYASE"/>
</dbReference>
<dbReference type="Pfam" id="PF08328">
    <property type="entry name" value="ASL_C"/>
    <property type="match status" value="1"/>
</dbReference>
<evidence type="ECO:0000313" key="13">
    <source>
        <dbReference type="Proteomes" id="UP000583944"/>
    </source>
</evidence>